<protein>
    <submittedName>
        <fullName evidence="1">Uncharacterized protein</fullName>
    </submittedName>
</protein>
<comment type="caution">
    <text evidence="1">The sequence shown here is derived from an EMBL/GenBank/DDBJ whole genome shotgun (WGS) entry which is preliminary data.</text>
</comment>
<gene>
    <name evidence="1" type="ORF">HPP92_015159</name>
</gene>
<accession>A0A835QVX5</accession>
<reference evidence="1 2" key="1">
    <citation type="journal article" date="2020" name="Nat. Food">
        <title>A phased Vanilla planifolia genome enables genetic improvement of flavour and production.</title>
        <authorList>
            <person name="Hasing T."/>
            <person name="Tang H."/>
            <person name="Brym M."/>
            <person name="Khazi F."/>
            <person name="Huang T."/>
            <person name="Chambers A.H."/>
        </authorList>
    </citation>
    <scope>NUCLEOTIDE SEQUENCE [LARGE SCALE GENOMIC DNA]</scope>
    <source>
        <tissue evidence="1">Leaf</tissue>
    </source>
</reference>
<dbReference type="AlphaFoldDB" id="A0A835QVX5"/>
<evidence type="ECO:0000313" key="1">
    <source>
        <dbReference type="EMBL" id="KAG0475473.1"/>
    </source>
</evidence>
<evidence type="ECO:0000313" key="2">
    <source>
        <dbReference type="Proteomes" id="UP000639772"/>
    </source>
</evidence>
<organism evidence="1 2">
    <name type="scientific">Vanilla planifolia</name>
    <name type="common">Vanilla</name>
    <dbReference type="NCBI Taxonomy" id="51239"/>
    <lineage>
        <taxon>Eukaryota</taxon>
        <taxon>Viridiplantae</taxon>
        <taxon>Streptophyta</taxon>
        <taxon>Embryophyta</taxon>
        <taxon>Tracheophyta</taxon>
        <taxon>Spermatophyta</taxon>
        <taxon>Magnoliopsida</taxon>
        <taxon>Liliopsida</taxon>
        <taxon>Asparagales</taxon>
        <taxon>Orchidaceae</taxon>
        <taxon>Vanilloideae</taxon>
        <taxon>Vanilleae</taxon>
        <taxon>Vanilla</taxon>
    </lineage>
</organism>
<sequence>MGTRDLKWVLVCLLGEIAVQRAYCSIWLNTFKAWARSMFCFEDKKTVTISIQRGMTVWSPLSAVYWVGKAGRWWWTTEFVGRTCFSPPPPWSRSVISFLVRKLRE</sequence>
<name>A0A835QVX5_VANPL</name>
<dbReference type="Proteomes" id="UP000639772">
    <property type="component" value="Chromosome 7"/>
</dbReference>
<dbReference type="EMBL" id="JADCNM010000007">
    <property type="protein sequence ID" value="KAG0475473.1"/>
    <property type="molecule type" value="Genomic_DNA"/>
</dbReference>
<proteinExistence type="predicted"/>